<dbReference type="PANTHER" id="PTHR30273">
    <property type="entry name" value="PERIPLASMIC SIGNAL SENSOR AND SIGMA FACTOR ACTIVATOR FECR-RELATED"/>
    <property type="match status" value="1"/>
</dbReference>
<dbReference type="RefSeq" id="WP_146862843.1">
    <property type="nucleotide sequence ID" value="NZ_BKAU01000002.1"/>
</dbReference>
<dbReference type="PANTHER" id="PTHR30273:SF2">
    <property type="entry name" value="PROTEIN FECR"/>
    <property type="match status" value="1"/>
</dbReference>
<evidence type="ECO:0000313" key="5">
    <source>
        <dbReference type="Proteomes" id="UP000321436"/>
    </source>
</evidence>
<dbReference type="Pfam" id="PF16344">
    <property type="entry name" value="FecR_C"/>
    <property type="match status" value="1"/>
</dbReference>
<dbReference type="InterPro" id="IPR032508">
    <property type="entry name" value="FecR_C"/>
</dbReference>
<evidence type="ECO:0000259" key="2">
    <source>
        <dbReference type="Pfam" id="PF04773"/>
    </source>
</evidence>
<evidence type="ECO:0000256" key="1">
    <source>
        <dbReference type="SAM" id="Phobius"/>
    </source>
</evidence>
<dbReference type="FunFam" id="2.60.120.1440:FF:000001">
    <property type="entry name" value="Putative anti-sigma factor"/>
    <property type="match status" value="1"/>
</dbReference>
<comment type="caution">
    <text evidence="4">The sequence shown here is derived from an EMBL/GenBank/DDBJ whole genome shotgun (WGS) entry which is preliminary data.</text>
</comment>
<gene>
    <name evidence="4" type="ORF">CCY01nite_28310</name>
</gene>
<evidence type="ECO:0000259" key="3">
    <source>
        <dbReference type="Pfam" id="PF16344"/>
    </source>
</evidence>
<keyword evidence="5" id="KW-1185">Reference proteome</keyword>
<evidence type="ECO:0000313" key="4">
    <source>
        <dbReference type="EMBL" id="GEP96571.1"/>
    </source>
</evidence>
<dbReference type="InterPro" id="IPR006860">
    <property type="entry name" value="FecR"/>
</dbReference>
<proteinExistence type="predicted"/>
<dbReference type="EMBL" id="BKAU01000002">
    <property type="protein sequence ID" value="GEP96571.1"/>
    <property type="molecule type" value="Genomic_DNA"/>
</dbReference>
<dbReference type="InterPro" id="IPR012373">
    <property type="entry name" value="Ferrdict_sens_TM"/>
</dbReference>
<feature type="domain" description="FecR protein" evidence="2">
    <location>
        <begin position="167"/>
        <end position="262"/>
    </location>
</feature>
<evidence type="ECO:0008006" key="6">
    <source>
        <dbReference type="Google" id="ProtNLM"/>
    </source>
</evidence>
<feature type="transmembrane region" description="Helical" evidence="1">
    <location>
        <begin position="78"/>
        <end position="98"/>
    </location>
</feature>
<dbReference type="Gene3D" id="3.55.50.30">
    <property type="match status" value="1"/>
</dbReference>
<reference evidence="4 5" key="1">
    <citation type="submission" date="2019-07" db="EMBL/GenBank/DDBJ databases">
        <title>Whole genome shotgun sequence of Chitinophaga cymbidii NBRC 109752.</title>
        <authorList>
            <person name="Hosoyama A."/>
            <person name="Uohara A."/>
            <person name="Ohji S."/>
            <person name="Ichikawa N."/>
        </authorList>
    </citation>
    <scope>NUCLEOTIDE SEQUENCE [LARGE SCALE GENOMIC DNA]</scope>
    <source>
        <strain evidence="4 5">NBRC 109752</strain>
    </source>
</reference>
<dbReference type="PIRSF" id="PIRSF018266">
    <property type="entry name" value="FecR"/>
    <property type="match status" value="1"/>
</dbReference>
<protein>
    <recommendedName>
        <fullName evidence="6">Iron dicitrate transporter FecR</fullName>
    </recommendedName>
</protein>
<name>A0A512RLJ3_9BACT</name>
<keyword evidence="1" id="KW-0812">Transmembrane</keyword>
<dbReference type="Proteomes" id="UP000321436">
    <property type="component" value="Unassembled WGS sequence"/>
</dbReference>
<dbReference type="OrthoDB" id="7462608at2"/>
<feature type="domain" description="Protein FecR C-terminal" evidence="3">
    <location>
        <begin position="305"/>
        <end position="372"/>
    </location>
</feature>
<sequence>MPTRFDILLQGYINGTLTPPEVEEFLQLVKDGDLRLPDAVQHLLETADHPPLPPEKEAELAGAILGRARRAERNRRPVYWLAAAITLAIAGAGLLYMLRQERPAVPVQTAGVNSKVQPGYNQATLVLADGTTVPLDSAGNQQIRRNIRQSNGQLHYTAGNRASQINTLVTPKGGRFGITLPDGSKVWLNSASSLRYPTAFTGQQRVVELKGQGYFEIAQASSQPFVVKVNDMEVQVLGTRFDVMAYEDEKAVNTTLLSGAVRVKNAAVAQTLRPGQQAVLEGGGTHIAVQQADTAKAIAWKNGLFLFDNMDLEMILREVSRWYNVEVVYHVKPNAELYGGAISRTMNLEAVLHMLEGSGFNHLQLEGRKITVLP</sequence>
<keyword evidence="1" id="KW-1133">Transmembrane helix</keyword>
<dbReference type="Pfam" id="PF04773">
    <property type="entry name" value="FecR"/>
    <property type="match status" value="1"/>
</dbReference>
<keyword evidence="1" id="KW-0472">Membrane</keyword>
<organism evidence="4 5">
    <name type="scientific">Chitinophaga cymbidii</name>
    <dbReference type="NCBI Taxonomy" id="1096750"/>
    <lineage>
        <taxon>Bacteria</taxon>
        <taxon>Pseudomonadati</taxon>
        <taxon>Bacteroidota</taxon>
        <taxon>Chitinophagia</taxon>
        <taxon>Chitinophagales</taxon>
        <taxon>Chitinophagaceae</taxon>
        <taxon>Chitinophaga</taxon>
    </lineage>
</organism>
<dbReference type="Gene3D" id="2.60.120.1440">
    <property type="match status" value="1"/>
</dbReference>
<dbReference type="AlphaFoldDB" id="A0A512RLJ3"/>
<dbReference type="GO" id="GO:0016989">
    <property type="term" value="F:sigma factor antagonist activity"/>
    <property type="evidence" value="ECO:0007669"/>
    <property type="project" value="TreeGrafter"/>
</dbReference>
<accession>A0A512RLJ3</accession>